<dbReference type="AlphaFoldDB" id="A0A6G0SVJ3"/>
<dbReference type="OrthoDB" id="6608639at2759"/>
<keyword evidence="2" id="KW-1185">Reference proteome</keyword>
<evidence type="ECO:0008006" key="3">
    <source>
        <dbReference type="Google" id="ProtNLM"/>
    </source>
</evidence>
<gene>
    <name evidence="1" type="ORF">AGLY_017227</name>
</gene>
<proteinExistence type="predicted"/>
<name>A0A6G0SVJ3_APHGL</name>
<dbReference type="Proteomes" id="UP000475862">
    <property type="component" value="Unassembled WGS sequence"/>
</dbReference>
<organism evidence="1 2">
    <name type="scientific">Aphis glycines</name>
    <name type="common">Soybean aphid</name>
    <dbReference type="NCBI Taxonomy" id="307491"/>
    <lineage>
        <taxon>Eukaryota</taxon>
        <taxon>Metazoa</taxon>
        <taxon>Ecdysozoa</taxon>
        <taxon>Arthropoda</taxon>
        <taxon>Hexapoda</taxon>
        <taxon>Insecta</taxon>
        <taxon>Pterygota</taxon>
        <taxon>Neoptera</taxon>
        <taxon>Paraneoptera</taxon>
        <taxon>Hemiptera</taxon>
        <taxon>Sternorrhyncha</taxon>
        <taxon>Aphidomorpha</taxon>
        <taxon>Aphidoidea</taxon>
        <taxon>Aphididae</taxon>
        <taxon>Aphidini</taxon>
        <taxon>Aphis</taxon>
        <taxon>Aphis</taxon>
    </lineage>
</organism>
<protein>
    <recommendedName>
        <fullName evidence="3">DUF4806 domain-containing protein</fullName>
    </recommendedName>
</protein>
<evidence type="ECO:0000313" key="1">
    <source>
        <dbReference type="EMBL" id="KAE9522396.1"/>
    </source>
</evidence>
<comment type="caution">
    <text evidence="1">The sequence shown here is derived from an EMBL/GenBank/DDBJ whole genome shotgun (WGS) entry which is preliminary data.</text>
</comment>
<reference evidence="1 2" key="1">
    <citation type="submission" date="2019-08" db="EMBL/GenBank/DDBJ databases">
        <title>The genome of the soybean aphid Biotype 1, its phylome, world population structure and adaptation to the North American continent.</title>
        <authorList>
            <person name="Giordano R."/>
            <person name="Donthu R.K."/>
            <person name="Hernandez A.G."/>
            <person name="Wright C.L."/>
            <person name="Zimin A.V."/>
        </authorList>
    </citation>
    <scope>NUCLEOTIDE SEQUENCE [LARGE SCALE GENOMIC DNA]</scope>
    <source>
        <tissue evidence="1">Whole aphids</tissue>
    </source>
</reference>
<evidence type="ECO:0000313" key="2">
    <source>
        <dbReference type="Proteomes" id="UP000475862"/>
    </source>
</evidence>
<dbReference type="EMBL" id="VYZN01001262">
    <property type="protein sequence ID" value="KAE9522396.1"/>
    <property type="molecule type" value="Genomic_DNA"/>
</dbReference>
<sequence>MSNRQKKKLLKTKNSHSFKRLKKSINEKKTINDADYLQTNTLASQPAGTSSDEYSHTIPKTSTKYCPACGRSDEDLPLSISDIESLRRSIEYRIKEESKITRTLLATTNSTTDLNKILKDALIDLPKTTLDKFKEFDDQLNIDIDLIKNLKCFMVINIRGMVKISENLTTVIPKIMTKDVQVIYSAFGRETNGIKKLNFSETNTYKHLLEVLVNKFPEVREKEFSTTLSRWFSGAKDRDGGKKERMAKKNISLT</sequence>
<accession>A0A6G0SVJ3</accession>